<dbReference type="Proteomes" id="UP001224775">
    <property type="component" value="Unassembled WGS sequence"/>
</dbReference>
<keyword evidence="2" id="KW-1133">Transmembrane helix</keyword>
<feature type="compositionally biased region" description="Polar residues" evidence="1">
    <location>
        <begin position="279"/>
        <end position="289"/>
    </location>
</feature>
<feature type="region of interest" description="Disordered" evidence="1">
    <location>
        <begin position="144"/>
        <end position="187"/>
    </location>
</feature>
<sequence>MYSYLQSCWLQNSMQRSLYQQSTYYPTMMENPDSYASSGENSFSSSAGDHDDDGSYSTEDDDGHTSSGSDNDDNVGIPSDDDDDSSTQDVLMDDLMDDQEEEFSTPSRRKSLIIAALMVLLAGLVLNFSYVLVQLNNIPEDVDTSRPEMNDGSNALMKNNDNGSINSDKNNIMNNIQSSGYNEPKQNKLVREKTGIYKFTGLHGNKYRGGGVLSDAMIEQYEEDGVIVFRNLISSKLLDKLDEASEILVNEHQEKEGRKKRQQFHMVKNHAIFLGVPSTDKQSCSSSSEEGVCIPKDDETETDGAITDDDDTMSAFRHLAMYSKIPRVAASLLRLDELRVGGAEHLNLPRQLPDDPEPNHTIDDSINLRICRDIFLTKDDDDYACGWHVDDTGFWPSIASDPGVNAWIALDDMPYQWSRKKLPKHLATDDEQPPTNQTHTAVATFALSLGSHRAPWRQEAYEVTGSTHTLPPEGFSSAADMIKRRSGKGTCNIKTSAPHLYEKLEENKIVYDIKKGDVIFHDRWLFHRTVTVAEYEKQLMNDLGESLKLERSDKIFRRYSIRYSPGSARVPPGYGVEPSVLYNAANANRTLDEIVESDGPWYPEVWPRLKENDETDNIDGLVDLVHEKMPQAEIARDERKKEIRMALKKGGGP</sequence>
<evidence type="ECO:0000313" key="4">
    <source>
        <dbReference type="Proteomes" id="UP001224775"/>
    </source>
</evidence>
<dbReference type="PANTHER" id="PTHR20883">
    <property type="entry name" value="PHYTANOYL-COA DIOXYGENASE DOMAIN CONTAINING 1"/>
    <property type="match status" value="1"/>
</dbReference>
<dbReference type="PANTHER" id="PTHR20883:SF46">
    <property type="entry name" value="PHYTANOYL-COA HYDROXYLASE"/>
    <property type="match status" value="1"/>
</dbReference>
<gene>
    <name evidence="3" type="ORF">QTG54_007597</name>
</gene>
<evidence type="ECO:0000313" key="3">
    <source>
        <dbReference type="EMBL" id="KAK1742024.1"/>
    </source>
</evidence>
<dbReference type="EMBL" id="JATAAI010000012">
    <property type="protein sequence ID" value="KAK1742024.1"/>
    <property type="molecule type" value="Genomic_DNA"/>
</dbReference>
<reference evidence="3" key="1">
    <citation type="submission" date="2023-06" db="EMBL/GenBank/DDBJ databases">
        <title>Survivors Of The Sea: Transcriptome response of Skeletonema marinoi to long-term dormancy.</title>
        <authorList>
            <person name="Pinder M.I.M."/>
            <person name="Kourtchenko O."/>
            <person name="Robertson E.K."/>
            <person name="Larsson T."/>
            <person name="Maumus F."/>
            <person name="Osuna-Cruz C.M."/>
            <person name="Vancaester E."/>
            <person name="Stenow R."/>
            <person name="Vandepoele K."/>
            <person name="Ploug H."/>
            <person name="Bruchert V."/>
            <person name="Godhe A."/>
            <person name="Topel M."/>
        </authorList>
    </citation>
    <scope>NUCLEOTIDE SEQUENCE</scope>
    <source>
        <strain evidence="3">R05AC</strain>
    </source>
</reference>
<organism evidence="3 4">
    <name type="scientific">Skeletonema marinoi</name>
    <dbReference type="NCBI Taxonomy" id="267567"/>
    <lineage>
        <taxon>Eukaryota</taxon>
        <taxon>Sar</taxon>
        <taxon>Stramenopiles</taxon>
        <taxon>Ochrophyta</taxon>
        <taxon>Bacillariophyta</taxon>
        <taxon>Coscinodiscophyceae</taxon>
        <taxon>Thalassiosirophycidae</taxon>
        <taxon>Thalassiosirales</taxon>
        <taxon>Skeletonemataceae</taxon>
        <taxon>Skeletonema</taxon>
        <taxon>Skeletonema marinoi-dohrnii complex</taxon>
    </lineage>
</organism>
<keyword evidence="4" id="KW-1185">Reference proteome</keyword>
<evidence type="ECO:0000256" key="1">
    <source>
        <dbReference type="SAM" id="MobiDB-lite"/>
    </source>
</evidence>
<protein>
    <recommendedName>
        <fullName evidence="5">Phytanoyl-CoA dioxygenase</fullName>
    </recommendedName>
</protein>
<name>A0AAD8YAG1_9STRA</name>
<evidence type="ECO:0008006" key="5">
    <source>
        <dbReference type="Google" id="ProtNLM"/>
    </source>
</evidence>
<feature type="compositionally biased region" description="Low complexity" evidence="1">
    <location>
        <begin position="34"/>
        <end position="47"/>
    </location>
</feature>
<proteinExistence type="predicted"/>
<feature type="compositionally biased region" description="Acidic residues" evidence="1">
    <location>
        <begin position="50"/>
        <end position="62"/>
    </location>
</feature>
<comment type="caution">
    <text evidence="3">The sequence shown here is derived from an EMBL/GenBank/DDBJ whole genome shotgun (WGS) entry which is preliminary data.</text>
</comment>
<feature type="region of interest" description="Disordered" evidence="1">
    <location>
        <begin position="279"/>
        <end position="309"/>
    </location>
</feature>
<keyword evidence="2" id="KW-0812">Transmembrane</keyword>
<dbReference type="Gene3D" id="2.60.120.620">
    <property type="entry name" value="q2cbj1_9rhob like domain"/>
    <property type="match status" value="1"/>
</dbReference>
<dbReference type="AlphaFoldDB" id="A0AAD8YAG1"/>
<feature type="compositionally biased region" description="Polar residues" evidence="1">
    <location>
        <begin position="151"/>
        <end position="181"/>
    </location>
</feature>
<feature type="region of interest" description="Disordered" evidence="1">
    <location>
        <begin position="30"/>
        <end position="89"/>
    </location>
</feature>
<evidence type="ECO:0000256" key="2">
    <source>
        <dbReference type="SAM" id="Phobius"/>
    </source>
</evidence>
<accession>A0AAD8YAG1</accession>
<feature type="transmembrane region" description="Helical" evidence="2">
    <location>
        <begin position="112"/>
        <end position="133"/>
    </location>
</feature>
<dbReference type="SUPFAM" id="SSF51197">
    <property type="entry name" value="Clavaminate synthase-like"/>
    <property type="match status" value="1"/>
</dbReference>
<feature type="compositionally biased region" description="Acidic residues" evidence="1">
    <location>
        <begin position="79"/>
        <end position="89"/>
    </location>
</feature>
<keyword evidence="2" id="KW-0472">Membrane</keyword>
<feature type="compositionally biased region" description="Acidic residues" evidence="1">
    <location>
        <begin position="298"/>
        <end position="309"/>
    </location>
</feature>